<name>A0A4Z2DGW1_SCHJA</name>
<reference evidence="9 10" key="1">
    <citation type="submission" date="2019-03" db="EMBL/GenBank/DDBJ databases">
        <title>An improved genome assembly of the fluke Schistosoma japonicum.</title>
        <authorList>
            <person name="Hu W."/>
            <person name="Luo F."/>
            <person name="Yin M."/>
            <person name="Mo X."/>
            <person name="Sun C."/>
            <person name="Wu Q."/>
            <person name="Zhu B."/>
            <person name="Xiang M."/>
            <person name="Wang J."/>
            <person name="Wang Y."/>
            <person name="Zhang T."/>
            <person name="Xu B."/>
            <person name="Zheng H."/>
            <person name="Feng Z."/>
        </authorList>
    </citation>
    <scope>NUCLEOTIDE SEQUENCE [LARGE SCALE GENOMIC DNA]</scope>
    <source>
        <strain evidence="9">HuSjv2</strain>
        <tissue evidence="9">Worms</tissue>
    </source>
</reference>
<feature type="domain" description="RPAP1 N-terminal" evidence="7">
    <location>
        <begin position="53"/>
        <end position="97"/>
    </location>
</feature>
<dbReference type="Pfam" id="PF25766">
    <property type="entry name" value="TPR_RPAP1"/>
    <property type="match status" value="1"/>
</dbReference>
<dbReference type="Pfam" id="PF08620">
    <property type="entry name" value="RPAP1_C"/>
    <property type="match status" value="1"/>
</dbReference>
<evidence type="ECO:0000259" key="7">
    <source>
        <dbReference type="Pfam" id="PF08621"/>
    </source>
</evidence>
<comment type="caution">
    <text evidence="9">The sequence shown here is derived from an EMBL/GenBank/DDBJ whole genome shotgun (WGS) entry which is preliminary data.</text>
</comment>
<dbReference type="Pfam" id="PF08621">
    <property type="entry name" value="RPAP1_N"/>
    <property type="match status" value="1"/>
</dbReference>
<evidence type="ECO:0000256" key="1">
    <source>
        <dbReference type="ARBA" id="ARBA00004123"/>
    </source>
</evidence>
<comment type="similarity">
    <text evidence="2">Belongs to the RPAP1 family.</text>
</comment>
<comment type="subcellular location">
    <subcellularLocation>
        <location evidence="1">Nucleus</location>
    </subcellularLocation>
</comment>
<dbReference type="PANTHER" id="PTHR21483">
    <property type="entry name" value="RNA POLYMERASE II-ASSOCIATED PROTEIN 1"/>
    <property type="match status" value="1"/>
</dbReference>
<feature type="compositionally biased region" description="Basic and acidic residues" evidence="5">
    <location>
        <begin position="181"/>
        <end position="196"/>
    </location>
</feature>
<dbReference type="PANTHER" id="PTHR21483:SF18">
    <property type="entry name" value="RNA POLYMERASE II-ASSOCIATED PROTEIN 1"/>
    <property type="match status" value="1"/>
</dbReference>
<organism evidence="9 10">
    <name type="scientific">Schistosoma japonicum</name>
    <name type="common">Blood fluke</name>
    <dbReference type="NCBI Taxonomy" id="6182"/>
    <lineage>
        <taxon>Eukaryota</taxon>
        <taxon>Metazoa</taxon>
        <taxon>Spiralia</taxon>
        <taxon>Lophotrochozoa</taxon>
        <taxon>Platyhelminthes</taxon>
        <taxon>Trematoda</taxon>
        <taxon>Digenea</taxon>
        <taxon>Strigeidida</taxon>
        <taxon>Schistosomatoidea</taxon>
        <taxon>Schistosomatidae</taxon>
        <taxon>Schistosoma</taxon>
    </lineage>
</organism>
<evidence type="ECO:0000256" key="3">
    <source>
        <dbReference type="ARBA" id="ARBA00023163"/>
    </source>
</evidence>
<keyword evidence="3" id="KW-0804">Transcription</keyword>
<dbReference type="EMBL" id="SKCS01000143">
    <property type="protein sequence ID" value="TNN15711.1"/>
    <property type="molecule type" value="Genomic_DNA"/>
</dbReference>
<feature type="domain" description="RPAP1/MINIYO-like TPR repeats" evidence="8">
    <location>
        <begin position="1268"/>
        <end position="1399"/>
    </location>
</feature>
<dbReference type="OrthoDB" id="6255011at2759"/>
<protein>
    <submittedName>
        <fullName evidence="9">RNA polymerase II-associated protein</fullName>
    </submittedName>
</protein>
<feature type="compositionally biased region" description="Polar residues" evidence="5">
    <location>
        <begin position="160"/>
        <end position="176"/>
    </location>
</feature>
<evidence type="ECO:0000313" key="10">
    <source>
        <dbReference type="Proteomes" id="UP000311919"/>
    </source>
</evidence>
<dbReference type="InterPro" id="IPR013929">
    <property type="entry name" value="RPAP1_C"/>
</dbReference>
<evidence type="ECO:0000313" key="9">
    <source>
        <dbReference type="EMBL" id="TNN15711.1"/>
    </source>
</evidence>
<feature type="region of interest" description="Disordered" evidence="5">
    <location>
        <begin position="155"/>
        <end position="196"/>
    </location>
</feature>
<keyword evidence="4" id="KW-0539">Nucleus</keyword>
<evidence type="ECO:0000256" key="2">
    <source>
        <dbReference type="ARBA" id="ARBA00009953"/>
    </source>
</evidence>
<dbReference type="InterPro" id="IPR039913">
    <property type="entry name" value="RPAP1/Rba50"/>
</dbReference>
<gene>
    <name evidence="9" type="ORF">EWB00_001106</name>
</gene>
<feature type="domain" description="RPAP1 C-terminal" evidence="6">
    <location>
        <begin position="198"/>
        <end position="258"/>
    </location>
</feature>
<evidence type="ECO:0000256" key="4">
    <source>
        <dbReference type="ARBA" id="ARBA00023242"/>
    </source>
</evidence>
<sequence>MERAGFSRSIYNRPNSAIPSRLPDHLEYLNYLKETGPQTITGTGLGVMSSEVEKIHQENLDRLSQLTEKEILEEREKILSLADPNVLSFLIQKGRNRNNTDIIKTRCPEIHKSSNEPTDSKVSDLPLNPDPKLLHMDILEVDKLEWTRDLPPVAKKTPSVELSKTNSIDAFSNEMTSDPLRPSDNEIEKSDNEHRGRQARFDLSGLVVPPEADVDTHLGLHHHGEEPERAGYTIGEMFHLSRSSVPVQRRLALSMLASSLFQTRLGRHIRYLAPVNSPSLITCLLSSEIRSFENSNDNKSGGCGGILFLLRWCLDEAVSTLTSVSAVGGNSNTTGGVSLTLVVECIRCLANLICDTEGELFLNYAHEWPIEFIRKACVFIAPSVKLMSVIPQQSTDDEHDDSELAANDPVEFLFVRSKLARRVAWLLAPGKGRVGVCLPPDAAGLWLPSLIIRGIRHSPSVAYEIFRTSELVSTLLTHYLPINECHLINKANSTIIRPSHLSSVNNIPLPSVMRLCRIWIQVSDSILLAFINDHHLVERCLSYLCYENLIPDESNTTTSNLVEFLHRSLPLCLAIQLQIESIRCLSACVLSSTPAYKAINLLQSKLSDIFHSAHNCWILYRSKFITEKPTSHLEEDYFLGPLLTSWIDFLVNLSYCLIESESNKSSDSTTLIRQTVQMVIESIFNWCCELDQHIIKNLKCNLITPIWENFESDLTEAGLNTPLMTVVITSSFRCLQLLSRISLQPKTSFHEQSINHWNNSLTPIFKLPFWNQMLYRFIRNESVLTGRPIHVRDVSPCLLPESFTNIQKNQQFKLDWTSTEQNMLLDDGVLQLVSLSPSCLPNYGTVLHFCYDANYSQLSGLTWPKGNPQSTNTTNIQGNNNQNECDQVSFNPKQMNTRYLPLMSTMISVLELTILQFKLHLTMRCISPITELLHPLIDWIKRIYQKSYFFQWKSLTVFHQNRPTTTFTDDVEPHLLICIESELITRILLLFSQILESDESSLSIYLKSSLYSSDSGGCFGGNIIHLAALRILPYLRKGQEELRTRLLLEVIFNNRQIELNNFNNALNVEYVLQRLREIRELYYNELVHTTIVNSQDNRLTDNNNNNSHLRLSPIVEDISEVDSSQSSNYQHIFQLNHIVSKPRSVCDRLISNEWAYIPFIHTYVLSKTKKINEEDESYRKLISDRSLYCLIWINYLQKIVNLCKPTDNYAFGFMNPIESIVRLTLGSISYPGAGGLGFEPTGQLLAEILHSIGPIKTSPTCDQVQETNSSLESVNLPINCPSYYDLYIDLVNHYNALSYNSPVLANLVLWPCQQLCHVKYRRALWGEHQQVLNSLRIVLSQLIVPLSNFLEPVESNSSMIRVYAAAILSGTVQIIRQPLLFLIAVHHLNHYLYNKENQNSEFTQQFVHLCKLLPQLTNIKQSTSVQTIGSKTDILNLLRYYKQPNKKWLQMKAIKLNTNLHVGVHDSLIDSMINDVNCLSINSVTTFNEAILLAGIECYDIDSLPKHRQLYWNELFNEK</sequence>
<accession>A0A4Z2DGW1</accession>
<proteinExistence type="inferred from homology"/>
<keyword evidence="10" id="KW-1185">Reference proteome</keyword>
<evidence type="ECO:0000259" key="6">
    <source>
        <dbReference type="Pfam" id="PF08620"/>
    </source>
</evidence>
<evidence type="ECO:0000256" key="5">
    <source>
        <dbReference type="SAM" id="MobiDB-lite"/>
    </source>
</evidence>
<dbReference type="InterPro" id="IPR013930">
    <property type="entry name" value="RPAP1_N"/>
</dbReference>
<dbReference type="Proteomes" id="UP000311919">
    <property type="component" value="Unassembled WGS sequence"/>
</dbReference>
<dbReference type="InterPro" id="IPR057989">
    <property type="entry name" value="TPR_RPAP1/MINIYO-like"/>
</dbReference>
<dbReference type="GO" id="GO:0006366">
    <property type="term" value="P:transcription by RNA polymerase II"/>
    <property type="evidence" value="ECO:0007669"/>
    <property type="project" value="InterPro"/>
</dbReference>
<evidence type="ECO:0000259" key="8">
    <source>
        <dbReference type="Pfam" id="PF25766"/>
    </source>
</evidence>
<dbReference type="STRING" id="6182.A0A4Z2DGW1"/>